<evidence type="ECO:0000313" key="6">
    <source>
        <dbReference type="Proteomes" id="UP000521872"/>
    </source>
</evidence>
<feature type="domain" description="Carboxylesterase type B" evidence="4">
    <location>
        <begin position="83"/>
        <end position="520"/>
    </location>
</feature>
<dbReference type="InterPro" id="IPR019826">
    <property type="entry name" value="Carboxylesterase_B_AS"/>
</dbReference>
<dbReference type="PANTHER" id="PTHR45570:SF1">
    <property type="entry name" value="CARBOXYLIC ESTER HYDROLASE"/>
    <property type="match status" value="1"/>
</dbReference>
<evidence type="ECO:0000256" key="3">
    <source>
        <dbReference type="RuleBase" id="RU361235"/>
    </source>
</evidence>
<dbReference type="Pfam" id="PF00135">
    <property type="entry name" value="COesterase"/>
    <property type="match status" value="1"/>
</dbReference>
<comment type="caution">
    <text evidence="5">The sequence shown here is derived from an EMBL/GenBank/DDBJ whole genome shotgun (WGS) entry which is preliminary data.</text>
</comment>
<dbReference type="EC" id="3.1.1.-" evidence="3"/>
<comment type="similarity">
    <text evidence="1 3">Belongs to the type-B carboxylesterase/lipase family.</text>
</comment>
<evidence type="ECO:0000256" key="1">
    <source>
        <dbReference type="ARBA" id="ARBA00005964"/>
    </source>
</evidence>
<evidence type="ECO:0000256" key="2">
    <source>
        <dbReference type="ARBA" id="ARBA00022801"/>
    </source>
</evidence>
<evidence type="ECO:0000259" key="4">
    <source>
        <dbReference type="Pfam" id="PF00135"/>
    </source>
</evidence>
<feature type="signal peptide" evidence="3">
    <location>
        <begin position="1"/>
        <end position="19"/>
    </location>
</feature>
<dbReference type="Proteomes" id="UP000521872">
    <property type="component" value="Unassembled WGS sequence"/>
</dbReference>
<dbReference type="GO" id="GO:0016787">
    <property type="term" value="F:hydrolase activity"/>
    <property type="evidence" value="ECO:0007669"/>
    <property type="project" value="UniProtKB-KW"/>
</dbReference>
<keyword evidence="3" id="KW-0732">Signal</keyword>
<keyword evidence="6" id="KW-1185">Reference proteome</keyword>
<sequence>MFTLASVVAIFYLFSVAFAFPVIPLKVPPGDANKILCQLPIVSRILCPLSARAALTRPTVFGTATGAEDPSGAFRFPVKYASSTRWAPSTVVTSWNLPNGFTNASSLPLACPQPDVDSSAYSEDCLSMVLYVPPSLTLVSNAPTLVWIHGGSFIIGSATGPGLDGSKLAIATNSIVAVVQYRLGALGFMAPSGKTNLAVQDLVNALQFLKKAVPAFGGSASKITLAGQSSGANMIRALLAVPSASSLFTSAILQSDPMNFGFLSPTTQSVMQNFFTGEINCSATDSACLNALSLDTILDAQSDLFGSAADLDPAAGKNQPIRPVLDGSLITSPLDSTRPFPTQTKPLLITTVSEEAAFAIYSSFPDPLPEEAFEPICDATFGEPRTSQIVSSPLYSPIPSVNGDVDARSQLQTLGTDYLWKCSGWTFARNWVGHGGKAYVGQFVVGSTYPGNEAVPFCTQPGIVCHQDDIKIVFGTVENPTPEQAALTTEIQKRYKAFLTSGNPNVPGTATWSPATSSNIPSLLLGGSGVAPVGACVPSFWGSGVQYDYQFFNE</sequence>
<keyword evidence="2 3" id="KW-0378">Hydrolase</keyword>
<name>A0A8H4VPD3_9AGAR</name>
<dbReference type="InterPro" id="IPR029058">
    <property type="entry name" value="AB_hydrolase_fold"/>
</dbReference>
<dbReference type="SUPFAM" id="SSF53474">
    <property type="entry name" value="alpha/beta-Hydrolases"/>
    <property type="match status" value="1"/>
</dbReference>
<evidence type="ECO:0000313" key="5">
    <source>
        <dbReference type="EMBL" id="KAF4615209.1"/>
    </source>
</evidence>
<dbReference type="InterPro" id="IPR002018">
    <property type="entry name" value="CarbesteraseB"/>
</dbReference>
<reference evidence="5 6" key="1">
    <citation type="submission" date="2019-12" db="EMBL/GenBank/DDBJ databases">
        <authorList>
            <person name="Floudas D."/>
            <person name="Bentzer J."/>
            <person name="Ahren D."/>
            <person name="Johansson T."/>
            <person name="Persson P."/>
            <person name="Tunlid A."/>
        </authorList>
    </citation>
    <scope>NUCLEOTIDE SEQUENCE [LARGE SCALE GENOMIC DNA]</scope>
    <source>
        <strain evidence="5 6">CBS 102.39</strain>
    </source>
</reference>
<proteinExistence type="inferred from homology"/>
<dbReference type="PROSITE" id="PS00122">
    <property type="entry name" value="CARBOXYLESTERASE_B_1"/>
    <property type="match status" value="1"/>
</dbReference>
<organism evidence="5 6">
    <name type="scientific">Agrocybe pediades</name>
    <dbReference type="NCBI Taxonomy" id="84607"/>
    <lineage>
        <taxon>Eukaryota</taxon>
        <taxon>Fungi</taxon>
        <taxon>Dikarya</taxon>
        <taxon>Basidiomycota</taxon>
        <taxon>Agaricomycotina</taxon>
        <taxon>Agaricomycetes</taxon>
        <taxon>Agaricomycetidae</taxon>
        <taxon>Agaricales</taxon>
        <taxon>Agaricineae</taxon>
        <taxon>Strophariaceae</taxon>
        <taxon>Agrocybe</taxon>
    </lineage>
</organism>
<protein>
    <recommendedName>
        <fullName evidence="3">Carboxylic ester hydrolase</fullName>
        <ecNumber evidence="3">3.1.1.-</ecNumber>
    </recommendedName>
</protein>
<feature type="chain" id="PRO_5034604189" description="Carboxylic ester hydrolase" evidence="3">
    <location>
        <begin position="20"/>
        <end position="554"/>
    </location>
</feature>
<dbReference type="EMBL" id="JAACJL010000044">
    <property type="protein sequence ID" value="KAF4615209.1"/>
    <property type="molecule type" value="Genomic_DNA"/>
</dbReference>
<dbReference type="PANTHER" id="PTHR45570">
    <property type="entry name" value="CARBOXYLIC ESTER HYDROLASE"/>
    <property type="match status" value="1"/>
</dbReference>
<dbReference type="Gene3D" id="3.40.50.1820">
    <property type="entry name" value="alpha/beta hydrolase"/>
    <property type="match status" value="1"/>
</dbReference>
<accession>A0A8H4VPD3</accession>
<gene>
    <name evidence="5" type="ORF">D9613_003193</name>
</gene>
<dbReference type="AlphaFoldDB" id="A0A8H4VPD3"/>